<gene>
    <name evidence="1" type="ORF">MED297_06209</name>
</gene>
<protein>
    <recommendedName>
        <fullName evidence="3">GIY-YIG domain-containing protein</fullName>
    </recommendedName>
</protein>
<reference evidence="1 2" key="1">
    <citation type="submission" date="2006-02" db="EMBL/GenBank/DDBJ databases">
        <authorList>
            <person name="Pinhassi J."/>
            <person name="Pedros-Alio C."/>
            <person name="Ferriera S."/>
            <person name="Johnson J."/>
            <person name="Kravitz S."/>
            <person name="Halpern A."/>
            <person name="Remington K."/>
            <person name="Beeson K."/>
            <person name="Tran B."/>
            <person name="Rogers Y.-H."/>
            <person name="Friedman R."/>
            <person name="Venter J.C."/>
        </authorList>
    </citation>
    <scope>NUCLEOTIDE SEQUENCE [LARGE SCALE GENOMIC DNA]</scope>
    <source>
        <strain evidence="1 2">MED297</strain>
    </source>
</reference>
<dbReference type="OrthoDB" id="5869583at2"/>
<evidence type="ECO:0000313" key="2">
    <source>
        <dbReference type="Proteomes" id="UP000005953"/>
    </source>
</evidence>
<comment type="caution">
    <text evidence="1">The sequence shown here is derived from an EMBL/GenBank/DDBJ whole genome shotgun (WGS) entry which is preliminary data.</text>
</comment>
<proteinExistence type="predicted"/>
<dbReference type="EMBL" id="AAOE01000007">
    <property type="protein sequence ID" value="EAR09920.1"/>
    <property type="molecule type" value="Genomic_DNA"/>
</dbReference>
<name>A4BDH6_9GAMM</name>
<evidence type="ECO:0008006" key="3">
    <source>
        <dbReference type="Google" id="ProtNLM"/>
    </source>
</evidence>
<evidence type="ECO:0000313" key="1">
    <source>
        <dbReference type="EMBL" id="EAR09920.1"/>
    </source>
</evidence>
<dbReference type="RefSeq" id="WP_008048495.1">
    <property type="nucleotide sequence ID" value="NZ_CH724155.1"/>
</dbReference>
<keyword evidence="2" id="KW-1185">Reference proteome</keyword>
<dbReference type="STRING" id="314283.MED297_06209"/>
<dbReference type="HOGENOM" id="CLU_1479020_0_0_6"/>
<dbReference type="AlphaFoldDB" id="A4BDH6"/>
<organism evidence="1 2">
    <name type="scientific">Reinekea blandensis MED297</name>
    <dbReference type="NCBI Taxonomy" id="314283"/>
    <lineage>
        <taxon>Bacteria</taxon>
        <taxon>Pseudomonadati</taxon>
        <taxon>Pseudomonadota</taxon>
        <taxon>Gammaproteobacteria</taxon>
        <taxon>Oceanospirillales</taxon>
        <taxon>Saccharospirillaceae</taxon>
        <taxon>Reinekea</taxon>
    </lineage>
</organism>
<sequence>MKYIDDLIEYCNQAKAAKPVQTFELTNLSQLESLTHGIYIIEQVDGDIEQTFADLSAFKKTKARACPKLNRPSSVMYVGSSTTGLKKRIVQHLGDGPKQTYALHLSHWFRGKYRITIRVYSESPEVIQIIEDAISFDLAPAFGKQGGNNK</sequence>
<accession>A4BDH6</accession>
<dbReference type="Proteomes" id="UP000005953">
    <property type="component" value="Unassembled WGS sequence"/>
</dbReference>